<dbReference type="RefSeq" id="XP_067067357.1">
    <property type="nucleotide sequence ID" value="XM_067210691.1"/>
</dbReference>
<evidence type="ECO:0000313" key="2">
    <source>
        <dbReference type="EMBL" id="OII75087.1"/>
    </source>
</evidence>
<feature type="region of interest" description="Disordered" evidence="1">
    <location>
        <begin position="87"/>
        <end position="114"/>
    </location>
</feature>
<name>A0A1J4MM11_9CRYT</name>
<dbReference type="Proteomes" id="UP000186804">
    <property type="component" value="Unassembled WGS sequence"/>
</dbReference>
<dbReference type="OrthoDB" id="342428at2759"/>
<proteinExistence type="predicted"/>
<reference evidence="2 3" key="1">
    <citation type="submission" date="2016-10" db="EMBL/GenBank/DDBJ databases">
        <title>Reductive evolution of mitochondrial metabolism and differential evolution of invasion-related proteins in Cryptosporidium.</title>
        <authorList>
            <person name="Liu S."/>
            <person name="Roellig D.M."/>
            <person name="Guo Y."/>
            <person name="Li N."/>
            <person name="Frace M.A."/>
            <person name="Tang K."/>
            <person name="Zhang L."/>
            <person name="Feng Y."/>
            <person name="Xiao L."/>
        </authorList>
    </citation>
    <scope>NUCLEOTIDE SEQUENCE [LARGE SCALE GENOMIC DNA]</scope>
    <source>
        <strain evidence="2">30847</strain>
    </source>
</reference>
<evidence type="ECO:0000313" key="3">
    <source>
        <dbReference type="Proteomes" id="UP000186804"/>
    </source>
</evidence>
<dbReference type="VEuPathDB" id="CryptoDB:cand_004480"/>
<comment type="caution">
    <text evidence="2">The sequence shown here is derived from an EMBL/GenBank/DDBJ whole genome shotgun (WGS) entry which is preliminary data.</text>
</comment>
<gene>
    <name evidence="2" type="ORF">cand_004480</name>
</gene>
<dbReference type="GeneID" id="92364633"/>
<dbReference type="AlphaFoldDB" id="A0A1J4MM11"/>
<sequence>MENIIDIQRLNNDKLDELLINKYSGSIKDLITRYSQFDLYTSQYGANIEKKLKCIDKELKDEELKFIRLQLRLEKILELIDNKTESKPNNKQRIATSNIPSNKLLNISPNKPPNEQKICNKNIPINDSNNKSNNNIDKYISHSSKETISKKEDIEQDKSISVHISCDESIRSLINEYFNGNSRNNKDKSIEISSKYYKGDNIEDKSQVTRTKIRQKKDNIRRTIRPLNKPNDDSKSKCCKYWEYIKNCFGLKKEDKTCNYLHLTTQQWDNFINAIHTKKQVPENDSIEDLGIENLQPIVVEYDSIIKPDK</sequence>
<dbReference type="EMBL" id="LRBS01000091">
    <property type="protein sequence ID" value="OII75087.1"/>
    <property type="molecule type" value="Genomic_DNA"/>
</dbReference>
<keyword evidence="3" id="KW-1185">Reference proteome</keyword>
<protein>
    <submittedName>
        <fullName evidence="2">Uncharacterized protein</fullName>
    </submittedName>
</protein>
<organism evidence="2 3">
    <name type="scientific">Cryptosporidium andersoni</name>
    <dbReference type="NCBI Taxonomy" id="117008"/>
    <lineage>
        <taxon>Eukaryota</taxon>
        <taxon>Sar</taxon>
        <taxon>Alveolata</taxon>
        <taxon>Apicomplexa</taxon>
        <taxon>Conoidasida</taxon>
        <taxon>Coccidia</taxon>
        <taxon>Eucoccidiorida</taxon>
        <taxon>Eimeriorina</taxon>
        <taxon>Cryptosporidiidae</taxon>
        <taxon>Cryptosporidium</taxon>
    </lineage>
</organism>
<accession>A0A1J4MM11</accession>
<evidence type="ECO:0000256" key="1">
    <source>
        <dbReference type="SAM" id="MobiDB-lite"/>
    </source>
</evidence>
<feature type="compositionally biased region" description="Polar residues" evidence="1">
    <location>
        <begin position="89"/>
        <end position="109"/>
    </location>
</feature>